<gene>
    <name evidence="2" type="ORF">FJR48_00955</name>
</gene>
<dbReference type="Proteomes" id="UP000326944">
    <property type="component" value="Chromosome"/>
</dbReference>
<sequence>MFSKKVVLTIITAILILGGCGNSNSGGFAVSQISGTVATGEAASATVTIVGSNGETVVTNADSQGNYSADTTYLFSPMMIKAVLDRDGSTLYSFTATPNKNVNVTPLTSYIVNHAAVALETSGGASYMFNQFQSANSPSNIDENVQNSITTLNNYISTTMSANDVDGFDHFSDEFSANHEGYDALLDALDIDIYEDDVIIRINSNILNTLNYNIDVNEINASGIIYDITTDNPIANANITATDRMGNSVSTTTDINGSFTLAVETVRVYDFTITATGYEDQLVPNIPSFVFTETSVGDVPMLPTGASGTTALSGRIIDARTADTGISDATLIIRSGFGERLATPVATTSTDSNGTFSINLPYGFYTVEMQHDLYYKVFKNINIYGGSTEYDFSMLADLTAINASTNFFATITLNWDADPSDLDSHLTGPDSVSGRYHLNFANRTIRSSNYYSSNDACSLGILASLDRDRTSSTNGLLPETTTICKVESGGMYKYYVHHYSGTGTMSQGNAEVIVNTKNGTARTFTAPSTNSVGYHDIWHVFNMDSYGNIYPVNEMIGNDVYDSTIFASSSRSSEIGIFENLPSK</sequence>
<evidence type="ECO:0000313" key="2">
    <source>
        <dbReference type="EMBL" id="QFR48368.1"/>
    </source>
</evidence>
<dbReference type="EMBL" id="CP043617">
    <property type="protein sequence ID" value="QFR48368.1"/>
    <property type="molecule type" value="Genomic_DNA"/>
</dbReference>
<keyword evidence="3" id="KW-1185">Reference proteome</keyword>
<dbReference type="OrthoDB" id="6372180at2"/>
<dbReference type="Gene3D" id="2.60.40.1120">
    <property type="entry name" value="Carboxypeptidase-like, regulatory domain"/>
    <property type="match status" value="2"/>
</dbReference>
<name>A0A5P8NY62_9BACT</name>
<keyword evidence="2" id="KW-0645">Protease</keyword>
<dbReference type="GO" id="GO:0004180">
    <property type="term" value="F:carboxypeptidase activity"/>
    <property type="evidence" value="ECO:0007669"/>
    <property type="project" value="UniProtKB-KW"/>
</dbReference>
<dbReference type="RefSeq" id="WP_152306311.1">
    <property type="nucleotide sequence ID" value="NZ_CP043617.1"/>
</dbReference>
<dbReference type="KEGG" id="sulg:FJR48_00955"/>
<proteinExistence type="predicted"/>
<dbReference type="Pfam" id="PF13620">
    <property type="entry name" value="CarboxypepD_reg"/>
    <property type="match status" value="1"/>
</dbReference>
<protein>
    <submittedName>
        <fullName evidence="2">Carboxypeptidase regulatory-like domain-containing protein</fullName>
    </submittedName>
</protein>
<keyword evidence="2" id="KW-0378">Hydrolase</keyword>
<dbReference type="InterPro" id="IPR008969">
    <property type="entry name" value="CarboxyPept-like_regulatory"/>
</dbReference>
<feature type="signal peptide" evidence="1">
    <location>
        <begin position="1"/>
        <end position="25"/>
    </location>
</feature>
<keyword evidence="1" id="KW-0732">Signal</keyword>
<evidence type="ECO:0000313" key="3">
    <source>
        <dbReference type="Proteomes" id="UP000326944"/>
    </source>
</evidence>
<reference evidence="2 3" key="1">
    <citation type="submission" date="2019-09" db="EMBL/GenBank/DDBJ databases">
        <title>Sulfurimonas gotlandica sp. nov., a chemoautotrophic and psychrotolerant epsilonproteobacterium isolated from a pelagic redoxcline, and an emended description of the genus Sulfurimonas.</title>
        <authorList>
            <person name="Wang S."/>
            <person name="Jiang L."/>
            <person name="Shao S."/>
        </authorList>
    </citation>
    <scope>NUCLEOTIDE SEQUENCE [LARGE SCALE GENOMIC DNA]</scope>
    <source>
        <strain evidence="2 3">GYSZ_1</strain>
    </source>
</reference>
<dbReference type="AlphaFoldDB" id="A0A5P8NY62"/>
<feature type="chain" id="PRO_5024970006" evidence="1">
    <location>
        <begin position="26"/>
        <end position="584"/>
    </location>
</feature>
<organism evidence="2 3">
    <name type="scientific">Sulfurimonas lithotrophica</name>
    <dbReference type="NCBI Taxonomy" id="2590022"/>
    <lineage>
        <taxon>Bacteria</taxon>
        <taxon>Pseudomonadati</taxon>
        <taxon>Campylobacterota</taxon>
        <taxon>Epsilonproteobacteria</taxon>
        <taxon>Campylobacterales</taxon>
        <taxon>Sulfurimonadaceae</taxon>
        <taxon>Sulfurimonas</taxon>
    </lineage>
</organism>
<dbReference type="PROSITE" id="PS51257">
    <property type="entry name" value="PROKAR_LIPOPROTEIN"/>
    <property type="match status" value="1"/>
</dbReference>
<dbReference type="SUPFAM" id="SSF49464">
    <property type="entry name" value="Carboxypeptidase regulatory domain-like"/>
    <property type="match status" value="2"/>
</dbReference>
<accession>A0A5P8NY62</accession>
<evidence type="ECO:0000256" key="1">
    <source>
        <dbReference type="SAM" id="SignalP"/>
    </source>
</evidence>
<keyword evidence="2" id="KW-0121">Carboxypeptidase</keyword>